<dbReference type="PANTHER" id="PTHR24007:SF7">
    <property type="entry name" value="BRCA1-ASSOCIATED PROTEIN"/>
    <property type="match status" value="1"/>
</dbReference>
<proteinExistence type="predicted"/>
<keyword evidence="3" id="KW-0862">Zinc</keyword>
<evidence type="ECO:0000256" key="3">
    <source>
        <dbReference type="ARBA" id="ARBA00022833"/>
    </source>
</evidence>
<sequence length="354" mass="40073">MGETETLSYTLFFDIFKPNQLIGEASVNTHSKATEYLSVLKEKKLLNYPQDSILEPWANKVFNNSDIFASVPSSSSPFPSDSNILSLLHSHSSTQSKLIEKKLEDLQISEIRRNKIDYRFSKIEVTYIDMNISLKDTNEPLKAKVLGYGVIRLYRDKEPQTNGELGNVEGSDTMVAILGVPFYFTASDLLLGFFDKDTKEAVSHFRLVRSQTPNRFIVLMKFRSAQRAKTFVEQYNGKPFNSMEPEACNAIYIKRIVFRPASGHSTINSIPYLLEDPFTYCTDTDLKVPSGPSQQKKLHDKSKYTELATCPVCLERLDSTVTGLLTIPCQHTFHCDCLSRNVLNVVVILTYGFV</sequence>
<keyword evidence="1" id="KW-0479">Metal-binding</keyword>
<dbReference type="PANTHER" id="PTHR24007">
    <property type="entry name" value="BRCA1-ASSOCIATED PROTEIN"/>
    <property type="match status" value="1"/>
</dbReference>
<dbReference type="Proteomes" id="UP001165063">
    <property type="component" value="Unassembled WGS sequence"/>
</dbReference>
<comment type="caution">
    <text evidence="6">The sequence shown here is derived from an EMBL/GenBank/DDBJ whole genome shotgun (WGS) entry which is preliminary data.</text>
</comment>
<dbReference type="GO" id="GO:0061630">
    <property type="term" value="F:ubiquitin protein ligase activity"/>
    <property type="evidence" value="ECO:0007669"/>
    <property type="project" value="TreeGrafter"/>
</dbReference>
<dbReference type="InterPro" id="IPR047243">
    <property type="entry name" value="RING-H2_BRAP2"/>
</dbReference>
<dbReference type="PROSITE" id="PS50089">
    <property type="entry name" value="ZF_RING_2"/>
    <property type="match status" value="1"/>
</dbReference>
<dbReference type="Pfam" id="PF13639">
    <property type="entry name" value="zf-RING_2"/>
    <property type="match status" value="1"/>
</dbReference>
<dbReference type="GO" id="GO:0016567">
    <property type="term" value="P:protein ubiquitination"/>
    <property type="evidence" value="ECO:0007669"/>
    <property type="project" value="TreeGrafter"/>
</dbReference>
<dbReference type="EMBL" id="BSXU01004961">
    <property type="protein sequence ID" value="GMG49220.1"/>
    <property type="molecule type" value="Genomic_DNA"/>
</dbReference>
<gene>
    <name evidence="6" type="ORF">Amon01_000708700</name>
</gene>
<keyword evidence="2 4" id="KW-0863">Zinc-finger</keyword>
<feature type="domain" description="RING-type" evidence="5">
    <location>
        <begin position="310"/>
        <end position="340"/>
    </location>
</feature>
<keyword evidence="7" id="KW-1185">Reference proteome</keyword>
<evidence type="ECO:0000256" key="4">
    <source>
        <dbReference type="PROSITE-ProRule" id="PRU00175"/>
    </source>
</evidence>
<dbReference type="GO" id="GO:0005737">
    <property type="term" value="C:cytoplasm"/>
    <property type="evidence" value="ECO:0007669"/>
    <property type="project" value="TreeGrafter"/>
</dbReference>
<dbReference type="AlphaFoldDB" id="A0A9W6Z2Q1"/>
<dbReference type="CDD" id="cd16457">
    <property type="entry name" value="RING-H2_BRAP2"/>
    <property type="match status" value="1"/>
</dbReference>
<protein>
    <submittedName>
        <fullName evidence="6">Unnamed protein product</fullName>
    </submittedName>
</protein>
<evidence type="ECO:0000256" key="1">
    <source>
        <dbReference type="ARBA" id="ARBA00022723"/>
    </source>
</evidence>
<evidence type="ECO:0000313" key="6">
    <source>
        <dbReference type="EMBL" id="GMG49220.1"/>
    </source>
</evidence>
<dbReference type="InterPro" id="IPR011422">
    <property type="entry name" value="BRAP2/ETP1_RRM"/>
</dbReference>
<dbReference type="OrthoDB" id="273556at2759"/>
<name>A0A9W6Z2Q1_AMBMO</name>
<accession>A0A9W6Z2Q1</accession>
<dbReference type="InterPro" id="IPR013083">
    <property type="entry name" value="Znf_RING/FYVE/PHD"/>
</dbReference>
<dbReference type="GO" id="GO:0007265">
    <property type="term" value="P:Ras protein signal transduction"/>
    <property type="evidence" value="ECO:0007669"/>
    <property type="project" value="TreeGrafter"/>
</dbReference>
<evidence type="ECO:0000256" key="2">
    <source>
        <dbReference type="ARBA" id="ARBA00022771"/>
    </source>
</evidence>
<organism evidence="6 7">
    <name type="scientific">Ambrosiozyma monospora</name>
    <name type="common">Yeast</name>
    <name type="synonym">Endomycopsis monosporus</name>
    <dbReference type="NCBI Taxonomy" id="43982"/>
    <lineage>
        <taxon>Eukaryota</taxon>
        <taxon>Fungi</taxon>
        <taxon>Dikarya</taxon>
        <taxon>Ascomycota</taxon>
        <taxon>Saccharomycotina</taxon>
        <taxon>Pichiomycetes</taxon>
        <taxon>Pichiales</taxon>
        <taxon>Pichiaceae</taxon>
        <taxon>Ambrosiozyma</taxon>
    </lineage>
</organism>
<reference evidence="6" key="1">
    <citation type="submission" date="2023-04" db="EMBL/GenBank/DDBJ databases">
        <title>Ambrosiozyma monospora NBRC 1965.</title>
        <authorList>
            <person name="Ichikawa N."/>
            <person name="Sato H."/>
            <person name="Tonouchi N."/>
        </authorList>
    </citation>
    <scope>NUCLEOTIDE SEQUENCE</scope>
    <source>
        <strain evidence="6">NBRC 1965</strain>
    </source>
</reference>
<dbReference type="InterPro" id="IPR001841">
    <property type="entry name" value="Znf_RING"/>
</dbReference>
<dbReference type="SUPFAM" id="SSF57850">
    <property type="entry name" value="RING/U-box"/>
    <property type="match status" value="1"/>
</dbReference>
<dbReference type="GO" id="GO:0008270">
    <property type="term" value="F:zinc ion binding"/>
    <property type="evidence" value="ECO:0007669"/>
    <property type="project" value="UniProtKB-KW"/>
</dbReference>
<evidence type="ECO:0000313" key="7">
    <source>
        <dbReference type="Proteomes" id="UP001165063"/>
    </source>
</evidence>
<dbReference type="Pfam" id="PF07576">
    <property type="entry name" value="BRAP2"/>
    <property type="match status" value="1"/>
</dbReference>
<dbReference type="Gene3D" id="3.30.40.10">
    <property type="entry name" value="Zinc/RING finger domain, C3HC4 (zinc finger)"/>
    <property type="match status" value="1"/>
</dbReference>
<evidence type="ECO:0000259" key="5">
    <source>
        <dbReference type="PROSITE" id="PS50089"/>
    </source>
</evidence>